<evidence type="ECO:0000313" key="1">
    <source>
        <dbReference type="EMBL" id="MDW5598637.1"/>
    </source>
</evidence>
<dbReference type="Pfam" id="PF05014">
    <property type="entry name" value="Nuc_deoxyrib_tr"/>
    <property type="match status" value="1"/>
</dbReference>
<accession>A0ABU4HZ93</accession>
<name>A0ABU4HZ93_9ACTN</name>
<comment type="caution">
    <text evidence="1">The sequence shown here is derived from an EMBL/GenBank/DDBJ whole genome shotgun (WGS) entry which is preliminary data.</text>
</comment>
<dbReference type="InterPro" id="IPR007710">
    <property type="entry name" value="Nucleoside_deoxyribTrfase"/>
</dbReference>
<gene>
    <name evidence="1" type="ORF">R7226_30025</name>
</gene>
<sequence>MAPLPRCYVASPLGFNEAGAHYYRAVYLPALARVVEPLDPWAHTEPAEIERARAAGTLRALWLATGRKNLELIRSAPLLVAWLDGQEVDSGTATEIGYAAGVGVRCFGLRSDVRHAGEEEMAVNLQVETTIEVSGGRVVGSLEELVAELRGAALP</sequence>
<protein>
    <submittedName>
        <fullName evidence="1">Nucleoside 2-deoxyribosyltransferase</fullName>
    </submittedName>
</protein>
<dbReference type="Gene3D" id="3.40.50.450">
    <property type="match status" value="1"/>
</dbReference>
<dbReference type="Proteomes" id="UP001284601">
    <property type="component" value="Unassembled WGS sequence"/>
</dbReference>
<evidence type="ECO:0000313" key="2">
    <source>
        <dbReference type="Proteomes" id="UP001284601"/>
    </source>
</evidence>
<dbReference type="RefSeq" id="WP_318601174.1">
    <property type="nucleotide sequence ID" value="NZ_JAWSTH010000160.1"/>
</dbReference>
<keyword evidence="2" id="KW-1185">Reference proteome</keyword>
<dbReference type="EMBL" id="JAWSTH010000160">
    <property type="protein sequence ID" value="MDW5598637.1"/>
    <property type="molecule type" value="Genomic_DNA"/>
</dbReference>
<proteinExistence type="predicted"/>
<organism evidence="1 2">
    <name type="scientific">Conexibacter stalactiti</name>
    <dbReference type="NCBI Taxonomy" id="1940611"/>
    <lineage>
        <taxon>Bacteria</taxon>
        <taxon>Bacillati</taxon>
        <taxon>Actinomycetota</taxon>
        <taxon>Thermoleophilia</taxon>
        <taxon>Solirubrobacterales</taxon>
        <taxon>Conexibacteraceae</taxon>
        <taxon>Conexibacter</taxon>
    </lineage>
</organism>
<dbReference type="SUPFAM" id="SSF52309">
    <property type="entry name" value="N-(deoxy)ribosyltransferase-like"/>
    <property type="match status" value="1"/>
</dbReference>
<reference evidence="2" key="1">
    <citation type="submission" date="2023-07" db="EMBL/GenBank/DDBJ databases">
        <title>Conexibacter stalactiti sp. nov., isolated from stalactites in a lava cave and emended description of the genus Conexibacter.</title>
        <authorList>
            <person name="Lee S.D."/>
        </authorList>
    </citation>
    <scope>NUCLEOTIDE SEQUENCE [LARGE SCALE GENOMIC DNA]</scope>
    <source>
        <strain evidence="2">KCTC 39840</strain>
    </source>
</reference>